<dbReference type="NCBIfam" id="TIGR03891">
    <property type="entry name" value="thiopep_ocin"/>
    <property type="match status" value="1"/>
</dbReference>
<dbReference type="AlphaFoldDB" id="A0A2P8HLQ6"/>
<evidence type="ECO:0000259" key="1">
    <source>
        <dbReference type="Pfam" id="PF00881"/>
    </source>
</evidence>
<dbReference type="PANTHER" id="PTHR43745:SF2">
    <property type="entry name" value="NITROREDUCTASE MJ1384-RELATED"/>
    <property type="match status" value="1"/>
</dbReference>
<dbReference type="SUPFAM" id="SSF55469">
    <property type="entry name" value="FMN-dependent nitroreductase-like"/>
    <property type="match status" value="1"/>
</dbReference>
<dbReference type="Proteomes" id="UP000241118">
    <property type="component" value="Unassembled WGS sequence"/>
</dbReference>
<dbReference type="Pfam" id="PF14028">
    <property type="entry name" value="Lant_dehydr_C"/>
    <property type="match status" value="1"/>
</dbReference>
<sequence length="549" mass="59920">MTWTGLHVRLSWQVEHVDAFITDVLAPVMAEHRAAGRIADWFFIRYWHTGPHLRIRLRDAAGHADLIAEQLRDAVAAADHPELELDPDGYYDSVGTGRDTWLPHGDVREVPYEPEVTRYGGPDALPVAEEVFCRSTDVVVAVLRAARTPQAKLSAAVELVMATTTALGLDRPAAAAWLRGMGAAWRLRYEPATAPTMSSHVAAHRLHATRAARLSARWEHLESAPTGAVAYWMRQVRTDLPRHVWASQLHMLLNRLGIAPDEERTLCWLVAATALAPTGVADFHADGGDAFDRRYLEASKYRPHADEQLPRKDGSARERPALLPWQRVVRLPDPPEPTTSLVSALRSRRTGRGDQLRGPLDATRLAALLWAAHGSTSDGRRPYPSAGALYTARLRLLALSVDGLVPGVYDVDEVNRQLVTVTPAPEIGDVEATSSWFGEGAALAGGVDIATTPALLGLYVRIGELRRDYGLRAVRLGFTEAGHLAQNLTLVAAGLSLSMGVLGGFYDDLAHDLFSLDGVDDTLVYLMPVGSADRCAVRPTPPQAHGDYR</sequence>
<feature type="domain" description="Nitroreductase" evidence="1">
    <location>
        <begin position="346"/>
        <end position="530"/>
    </location>
</feature>
<feature type="domain" description="Thiopeptide-type bacteriocin biosynthesis" evidence="2">
    <location>
        <begin position="3"/>
        <end position="272"/>
    </location>
</feature>
<reference evidence="3 4" key="1">
    <citation type="submission" date="2018-03" db="EMBL/GenBank/DDBJ databases">
        <title>Genomic Encyclopedia of Type Strains, Phase III (KMG-III): the genomes of soil and plant-associated and newly described type strains.</title>
        <authorList>
            <person name="Whitman W."/>
        </authorList>
    </citation>
    <scope>NUCLEOTIDE SEQUENCE [LARGE SCALE GENOMIC DNA]</scope>
    <source>
        <strain evidence="3 4">CGMCC 4.7097</strain>
    </source>
</reference>
<accession>A0A2P8HLQ6</accession>
<evidence type="ECO:0000259" key="2">
    <source>
        <dbReference type="Pfam" id="PF14028"/>
    </source>
</evidence>
<dbReference type="CDD" id="cd02142">
    <property type="entry name" value="McbC_SagB-like_oxidoreductase"/>
    <property type="match status" value="1"/>
</dbReference>
<comment type="caution">
    <text evidence="3">The sequence shown here is derived from an EMBL/GenBank/DDBJ whole genome shotgun (WGS) entry which is preliminary data.</text>
</comment>
<dbReference type="InterPro" id="IPR000415">
    <property type="entry name" value="Nitroreductase-like"/>
</dbReference>
<proteinExistence type="predicted"/>
<organism evidence="3 4">
    <name type="scientific">Saccharothrix carnea</name>
    <dbReference type="NCBI Taxonomy" id="1280637"/>
    <lineage>
        <taxon>Bacteria</taxon>
        <taxon>Bacillati</taxon>
        <taxon>Actinomycetota</taxon>
        <taxon>Actinomycetes</taxon>
        <taxon>Pseudonocardiales</taxon>
        <taxon>Pseudonocardiaceae</taxon>
        <taxon>Saccharothrix</taxon>
    </lineage>
</organism>
<dbReference type="PANTHER" id="PTHR43745">
    <property type="entry name" value="NITROREDUCTASE MJ1384-RELATED"/>
    <property type="match status" value="1"/>
</dbReference>
<dbReference type="RefSeq" id="WP_106620220.1">
    <property type="nucleotide sequence ID" value="NZ_PYAX01000025.1"/>
</dbReference>
<dbReference type="InterPro" id="IPR023809">
    <property type="entry name" value="Thiopep_bacteriocin_synth_dom"/>
</dbReference>
<dbReference type="InterPro" id="IPR052544">
    <property type="entry name" value="Bacteriocin_Proc_Enz"/>
</dbReference>
<evidence type="ECO:0000313" key="4">
    <source>
        <dbReference type="Proteomes" id="UP000241118"/>
    </source>
</evidence>
<gene>
    <name evidence="3" type="ORF">B0I31_12548</name>
</gene>
<dbReference type="OrthoDB" id="3607295at2"/>
<dbReference type="Gene3D" id="3.40.109.10">
    <property type="entry name" value="NADH Oxidase"/>
    <property type="match status" value="1"/>
</dbReference>
<evidence type="ECO:0000313" key="3">
    <source>
        <dbReference type="EMBL" id="PSL47141.1"/>
    </source>
</evidence>
<dbReference type="InterPro" id="IPR029479">
    <property type="entry name" value="Nitroreductase"/>
</dbReference>
<protein>
    <submittedName>
        <fullName evidence="3">Thiopeptide-type bacteriocin biosynthesis protein</fullName>
    </submittedName>
</protein>
<keyword evidence="4" id="KW-1185">Reference proteome</keyword>
<dbReference type="EMBL" id="PYAX01000025">
    <property type="protein sequence ID" value="PSL47141.1"/>
    <property type="molecule type" value="Genomic_DNA"/>
</dbReference>
<dbReference type="Pfam" id="PF00881">
    <property type="entry name" value="Nitroreductase"/>
    <property type="match status" value="1"/>
</dbReference>
<name>A0A2P8HLQ6_SACCR</name>
<dbReference type="GO" id="GO:0016491">
    <property type="term" value="F:oxidoreductase activity"/>
    <property type="evidence" value="ECO:0007669"/>
    <property type="project" value="InterPro"/>
</dbReference>